<comment type="caution">
    <text evidence="2">The sequence shown here is derived from an EMBL/GenBank/DDBJ whole genome shotgun (WGS) entry which is preliminary data.</text>
</comment>
<accession>A0A3P1BPF1</accession>
<keyword evidence="1" id="KW-0472">Membrane</keyword>
<name>A0A3P1BPF1_9BACT</name>
<gene>
    <name evidence="2" type="ORF">EHT25_19925</name>
</gene>
<organism evidence="2 3">
    <name type="scientific">Larkinella rosea</name>
    <dbReference type="NCBI Taxonomy" id="2025312"/>
    <lineage>
        <taxon>Bacteria</taxon>
        <taxon>Pseudomonadati</taxon>
        <taxon>Bacteroidota</taxon>
        <taxon>Cytophagia</taxon>
        <taxon>Cytophagales</taxon>
        <taxon>Spirosomataceae</taxon>
        <taxon>Larkinella</taxon>
    </lineage>
</organism>
<feature type="transmembrane region" description="Helical" evidence="1">
    <location>
        <begin position="41"/>
        <end position="64"/>
    </location>
</feature>
<feature type="transmembrane region" description="Helical" evidence="1">
    <location>
        <begin position="12"/>
        <end position="35"/>
    </location>
</feature>
<sequence>MWWEKRPFQAKTACLLWHFGCCPGLTTCLVYSRWFLIRMQAIHFIGVSIFLYGLVGGYYAYSAFQNSVEPPHKIRRLVVALVFGFVAILLGLASLESLFKKAHFH</sequence>
<evidence type="ECO:0000313" key="3">
    <source>
        <dbReference type="Proteomes" id="UP000271925"/>
    </source>
</evidence>
<keyword evidence="1" id="KW-1133">Transmembrane helix</keyword>
<evidence type="ECO:0000256" key="1">
    <source>
        <dbReference type="SAM" id="Phobius"/>
    </source>
</evidence>
<reference evidence="2 3" key="1">
    <citation type="submission" date="2018-11" db="EMBL/GenBank/DDBJ databases">
        <authorList>
            <person name="Zhou Z."/>
            <person name="Wang G."/>
        </authorList>
    </citation>
    <scope>NUCLEOTIDE SEQUENCE [LARGE SCALE GENOMIC DNA]</scope>
    <source>
        <strain evidence="2 3">KCTC52004</strain>
    </source>
</reference>
<feature type="transmembrane region" description="Helical" evidence="1">
    <location>
        <begin position="76"/>
        <end position="95"/>
    </location>
</feature>
<evidence type="ECO:0000313" key="2">
    <source>
        <dbReference type="EMBL" id="RRB02716.1"/>
    </source>
</evidence>
<dbReference type="OrthoDB" id="9889341at2"/>
<dbReference type="Proteomes" id="UP000271925">
    <property type="component" value="Unassembled WGS sequence"/>
</dbReference>
<keyword evidence="1" id="KW-0812">Transmembrane</keyword>
<protein>
    <submittedName>
        <fullName evidence="2">Uncharacterized protein</fullName>
    </submittedName>
</protein>
<dbReference type="EMBL" id="RQJO01000009">
    <property type="protein sequence ID" value="RRB02716.1"/>
    <property type="molecule type" value="Genomic_DNA"/>
</dbReference>
<dbReference type="AlphaFoldDB" id="A0A3P1BPF1"/>
<dbReference type="RefSeq" id="WP_124876879.1">
    <property type="nucleotide sequence ID" value="NZ_RQJO01000009.1"/>
</dbReference>
<proteinExistence type="predicted"/>
<keyword evidence="3" id="KW-1185">Reference proteome</keyword>